<dbReference type="GO" id="GO:0009712">
    <property type="term" value="P:catechol-containing compound metabolic process"/>
    <property type="evidence" value="ECO:0007669"/>
    <property type="project" value="InterPro"/>
</dbReference>
<dbReference type="PROSITE" id="PS00083">
    <property type="entry name" value="INTRADIOL_DIOXYGENAS"/>
    <property type="match status" value="1"/>
</dbReference>
<dbReference type="EMBL" id="UINC01140975">
    <property type="protein sequence ID" value="SVD28439.1"/>
    <property type="molecule type" value="Genomic_DNA"/>
</dbReference>
<feature type="domain" description="Intradiol ring-cleavage dioxygenases" evidence="7">
    <location>
        <begin position="117"/>
        <end position="145"/>
    </location>
</feature>
<dbReference type="InterPro" id="IPR000627">
    <property type="entry name" value="Intradiol_dOase_C"/>
</dbReference>
<evidence type="ECO:0000313" key="8">
    <source>
        <dbReference type="EMBL" id="SVD28439.1"/>
    </source>
</evidence>
<dbReference type="SUPFAM" id="SSF49482">
    <property type="entry name" value="Aromatic compound dioxygenase"/>
    <property type="match status" value="1"/>
</dbReference>
<dbReference type="InterPro" id="IPR050770">
    <property type="entry name" value="Intradiol_RC_Dioxygenase"/>
</dbReference>
<dbReference type="Pfam" id="PF00775">
    <property type="entry name" value="Dioxygenase_C"/>
    <property type="match status" value="1"/>
</dbReference>
<evidence type="ECO:0000256" key="2">
    <source>
        <dbReference type="ARBA" id="ARBA00007825"/>
    </source>
</evidence>
<dbReference type="PANTHER" id="PTHR33711:SF7">
    <property type="entry name" value="INTRADIOL RING-CLEAVAGE DIOXYGENASES DOMAIN-CONTAINING PROTEIN-RELATED"/>
    <property type="match status" value="1"/>
</dbReference>
<comment type="similarity">
    <text evidence="2">Belongs to the intradiol ring-cleavage dioxygenase family.</text>
</comment>
<accession>A0A382U2A5</accession>
<dbReference type="PANTHER" id="PTHR33711">
    <property type="entry name" value="DIOXYGENASE, PUTATIVE (AFU_ORTHOLOGUE AFUA_2G02910)-RELATED"/>
    <property type="match status" value="1"/>
</dbReference>
<organism evidence="8">
    <name type="scientific">marine metagenome</name>
    <dbReference type="NCBI Taxonomy" id="408172"/>
    <lineage>
        <taxon>unclassified sequences</taxon>
        <taxon>metagenomes</taxon>
        <taxon>ecological metagenomes</taxon>
    </lineage>
</organism>
<reference evidence="8" key="1">
    <citation type="submission" date="2018-05" db="EMBL/GenBank/DDBJ databases">
        <authorList>
            <person name="Lanie J.A."/>
            <person name="Ng W.-L."/>
            <person name="Kazmierczak K.M."/>
            <person name="Andrzejewski T.M."/>
            <person name="Davidsen T.M."/>
            <person name="Wayne K.J."/>
            <person name="Tettelin H."/>
            <person name="Glass J.I."/>
            <person name="Rusch D."/>
            <person name="Podicherti R."/>
            <person name="Tsui H.-C.T."/>
            <person name="Winkler M.E."/>
        </authorList>
    </citation>
    <scope>NUCLEOTIDE SEQUENCE</scope>
</reference>
<feature type="non-terminal residue" evidence="8">
    <location>
        <position position="1"/>
    </location>
</feature>
<evidence type="ECO:0000256" key="4">
    <source>
        <dbReference type="ARBA" id="ARBA00022964"/>
    </source>
</evidence>
<evidence type="ECO:0000256" key="1">
    <source>
        <dbReference type="ARBA" id="ARBA00001965"/>
    </source>
</evidence>
<evidence type="ECO:0000259" key="7">
    <source>
        <dbReference type="PROSITE" id="PS00083"/>
    </source>
</evidence>
<proteinExistence type="inferred from homology"/>
<evidence type="ECO:0000256" key="6">
    <source>
        <dbReference type="ARBA" id="ARBA00023004"/>
    </source>
</evidence>
<keyword evidence="6" id="KW-0408">Iron</keyword>
<comment type="cofactor">
    <cofactor evidence="1">
        <name>Fe(3+)</name>
        <dbReference type="ChEBI" id="CHEBI:29034"/>
    </cofactor>
</comment>
<gene>
    <name evidence="8" type="ORF">METZ01_LOCUS381293</name>
</gene>
<name>A0A382U2A5_9ZZZZ</name>
<dbReference type="InterPro" id="IPR015889">
    <property type="entry name" value="Intradiol_dOase_core"/>
</dbReference>
<dbReference type="GO" id="GO:0008199">
    <property type="term" value="F:ferric iron binding"/>
    <property type="evidence" value="ECO:0007669"/>
    <property type="project" value="InterPro"/>
</dbReference>
<sequence>VIERLENCSNERFKKVMSAAIRHLHAFIKEIEPTMEEWRKAIDFLTATGQMCDDKRQEWILASDTLGASMLIESINHRSVDGATEATVLGPFYVEGAPERSMGESICLDEKGNLGAVNGCVLDTKGDAIENATIDVWQTNDDGFYNVQQMDIQPLMNMRGKFVTGSDGAFHFLTSKPKSYSIPTDGPIGKMLTKMGRHPFRPAHIHFIASAEGYQTLVTHIFVEGDKYLDSDAVFGVKESLVVPFIDQGETWTAKFDIVLKNL</sequence>
<keyword evidence="3" id="KW-0479">Metal-binding</keyword>
<protein>
    <recommendedName>
        <fullName evidence="7">Intradiol ring-cleavage dioxygenases domain-containing protein</fullName>
    </recommendedName>
</protein>
<dbReference type="InterPro" id="IPR007535">
    <property type="entry name" value="Catechol_dOase_N"/>
</dbReference>
<dbReference type="Gene3D" id="2.60.130.10">
    <property type="entry name" value="Aromatic compound dioxygenase"/>
    <property type="match status" value="1"/>
</dbReference>
<evidence type="ECO:0000256" key="5">
    <source>
        <dbReference type="ARBA" id="ARBA00023002"/>
    </source>
</evidence>
<evidence type="ECO:0000256" key="3">
    <source>
        <dbReference type="ARBA" id="ARBA00022723"/>
    </source>
</evidence>
<dbReference type="Pfam" id="PF04444">
    <property type="entry name" value="Dioxygenase_N"/>
    <property type="match status" value="1"/>
</dbReference>
<keyword evidence="5" id="KW-0560">Oxidoreductase</keyword>
<dbReference type="GO" id="GO:0018576">
    <property type="term" value="F:catechol 1,2-dioxygenase activity"/>
    <property type="evidence" value="ECO:0007669"/>
    <property type="project" value="InterPro"/>
</dbReference>
<keyword evidence="4" id="KW-0223">Dioxygenase</keyword>
<dbReference type="AlphaFoldDB" id="A0A382U2A5"/>